<dbReference type="GO" id="GO:0019262">
    <property type="term" value="P:N-acetylneuraminate catabolic process"/>
    <property type="evidence" value="ECO:0007669"/>
    <property type="project" value="UniProtKB-UniRule"/>
</dbReference>
<dbReference type="HAMAP" id="MF_01235">
    <property type="entry name" value="ManNAc6P_epimer"/>
    <property type="match status" value="1"/>
</dbReference>
<dbReference type="EC" id="5.1.3.9" evidence="7"/>
<dbReference type="Pfam" id="PF04131">
    <property type="entry name" value="NanE"/>
    <property type="match status" value="1"/>
</dbReference>
<comment type="pathway">
    <text evidence="3 7">Amino-sugar metabolism; N-acetylneuraminate degradation; D-fructose 6-phosphate from N-acetylneuraminate: step 3/5.</text>
</comment>
<dbReference type="PANTHER" id="PTHR36204">
    <property type="entry name" value="N-ACETYLMANNOSAMINE-6-PHOSPHATE 2-EPIMERASE-RELATED"/>
    <property type="match status" value="1"/>
</dbReference>
<dbReference type="GO" id="GO:0005829">
    <property type="term" value="C:cytosol"/>
    <property type="evidence" value="ECO:0007669"/>
    <property type="project" value="TreeGrafter"/>
</dbReference>
<evidence type="ECO:0000256" key="1">
    <source>
        <dbReference type="ARBA" id="ARBA00000056"/>
    </source>
</evidence>
<comment type="function">
    <text evidence="2 7">Converts N-acetylmannosamine-6-phosphate (ManNAc-6-P) to N-acetylglucosamine-6-phosphate (GlcNAc-6-P).</text>
</comment>
<gene>
    <name evidence="7" type="primary">nanE</name>
    <name evidence="8" type="ORF">HEB94_003983</name>
</gene>
<dbReference type="NCBIfam" id="NF002231">
    <property type="entry name" value="PRK01130.1"/>
    <property type="match status" value="1"/>
</dbReference>
<evidence type="ECO:0000256" key="6">
    <source>
        <dbReference type="ARBA" id="ARBA00023277"/>
    </source>
</evidence>
<dbReference type="EMBL" id="JADBEM010000001">
    <property type="protein sequence ID" value="MBE1607135.1"/>
    <property type="molecule type" value="Genomic_DNA"/>
</dbReference>
<accession>A0A927N1X0</accession>
<dbReference type="AlphaFoldDB" id="A0A927N1X0"/>
<evidence type="ECO:0000256" key="7">
    <source>
        <dbReference type="HAMAP-Rule" id="MF_01235"/>
    </source>
</evidence>
<evidence type="ECO:0000313" key="8">
    <source>
        <dbReference type="EMBL" id="MBE1607135.1"/>
    </source>
</evidence>
<keyword evidence="6 7" id="KW-0119">Carbohydrate metabolism</keyword>
<sequence>MNTVIEALKGGLIVSCQAAPGNPLHGPQFMAAMARAALQGGAIGLRAEGTQDVTAVAHATGLPVIGIRKVGSVADGVFITPTFQDAEAIAGAGAAIIATDGTARPRPDGQGLSSLIKRIHEELALPVMADVDSVEAADHAQQAGADVLATTLSGYTGGLVPSGPDIDLLRALVRTSALPVIAEGRYWTPESVVEATEAGAHAVVVGTAITNPLEITRRFAAALDAGRS</sequence>
<evidence type="ECO:0000256" key="2">
    <source>
        <dbReference type="ARBA" id="ARBA00002147"/>
    </source>
</evidence>
<protein>
    <recommendedName>
        <fullName evidence="7">Putative N-acetylmannosamine-6-phosphate 2-epimerase</fullName>
        <ecNumber evidence="7">5.1.3.9</ecNumber>
    </recommendedName>
    <alternativeName>
        <fullName evidence="7">ManNAc-6-P epimerase</fullName>
    </alternativeName>
</protein>
<dbReference type="SUPFAM" id="SSF51366">
    <property type="entry name" value="Ribulose-phoshate binding barrel"/>
    <property type="match status" value="1"/>
</dbReference>
<comment type="similarity">
    <text evidence="4 7">Belongs to the NanE family.</text>
</comment>
<dbReference type="RefSeq" id="WP_192751128.1">
    <property type="nucleotide sequence ID" value="NZ_BAABJL010000175.1"/>
</dbReference>
<dbReference type="InterPro" id="IPR011060">
    <property type="entry name" value="RibuloseP-bd_barrel"/>
</dbReference>
<evidence type="ECO:0000313" key="9">
    <source>
        <dbReference type="Proteomes" id="UP000638648"/>
    </source>
</evidence>
<dbReference type="Proteomes" id="UP000638648">
    <property type="component" value="Unassembled WGS sequence"/>
</dbReference>
<dbReference type="PANTHER" id="PTHR36204:SF1">
    <property type="entry name" value="N-ACETYLMANNOSAMINE-6-PHOSPHATE 2-EPIMERASE-RELATED"/>
    <property type="match status" value="1"/>
</dbReference>
<proteinExistence type="inferred from homology"/>
<name>A0A927N1X0_9ACTN</name>
<organism evidence="8 9">
    <name type="scientific">Actinopolymorpha pittospori</name>
    <dbReference type="NCBI Taxonomy" id="648752"/>
    <lineage>
        <taxon>Bacteria</taxon>
        <taxon>Bacillati</taxon>
        <taxon>Actinomycetota</taxon>
        <taxon>Actinomycetes</taxon>
        <taxon>Propionibacteriales</taxon>
        <taxon>Actinopolymorphaceae</taxon>
        <taxon>Actinopolymorpha</taxon>
    </lineage>
</organism>
<dbReference type="GO" id="GO:0047465">
    <property type="term" value="F:N-acylglucosamine-6-phosphate 2-epimerase activity"/>
    <property type="evidence" value="ECO:0007669"/>
    <property type="project" value="UniProtKB-EC"/>
</dbReference>
<keyword evidence="5 7" id="KW-0413">Isomerase</keyword>
<reference evidence="8" key="1">
    <citation type="submission" date="2020-10" db="EMBL/GenBank/DDBJ databases">
        <title>Sequencing the genomes of 1000 actinobacteria strains.</title>
        <authorList>
            <person name="Klenk H.-P."/>
        </authorList>
    </citation>
    <scope>NUCLEOTIDE SEQUENCE</scope>
    <source>
        <strain evidence="8">DSM 45354</strain>
    </source>
</reference>
<evidence type="ECO:0000256" key="5">
    <source>
        <dbReference type="ARBA" id="ARBA00023235"/>
    </source>
</evidence>
<comment type="caution">
    <text evidence="8">The sequence shown here is derived from an EMBL/GenBank/DDBJ whole genome shotgun (WGS) entry which is preliminary data.</text>
</comment>
<dbReference type="GO" id="GO:0006053">
    <property type="term" value="P:N-acetylmannosamine catabolic process"/>
    <property type="evidence" value="ECO:0007669"/>
    <property type="project" value="TreeGrafter"/>
</dbReference>
<dbReference type="InterPro" id="IPR013785">
    <property type="entry name" value="Aldolase_TIM"/>
</dbReference>
<evidence type="ECO:0000256" key="4">
    <source>
        <dbReference type="ARBA" id="ARBA00007439"/>
    </source>
</evidence>
<dbReference type="InterPro" id="IPR007260">
    <property type="entry name" value="NanE"/>
</dbReference>
<dbReference type="Gene3D" id="3.20.20.70">
    <property type="entry name" value="Aldolase class I"/>
    <property type="match status" value="1"/>
</dbReference>
<dbReference type="GO" id="GO:0005975">
    <property type="term" value="P:carbohydrate metabolic process"/>
    <property type="evidence" value="ECO:0007669"/>
    <property type="project" value="UniProtKB-UniRule"/>
</dbReference>
<comment type="catalytic activity">
    <reaction evidence="1 7">
        <text>an N-acyl-D-glucosamine 6-phosphate = an N-acyl-D-mannosamine 6-phosphate</text>
        <dbReference type="Rhea" id="RHEA:23932"/>
        <dbReference type="ChEBI" id="CHEBI:57599"/>
        <dbReference type="ChEBI" id="CHEBI:57666"/>
        <dbReference type="EC" id="5.1.3.9"/>
    </reaction>
</comment>
<evidence type="ECO:0000256" key="3">
    <source>
        <dbReference type="ARBA" id="ARBA00005081"/>
    </source>
</evidence>
<dbReference type="CDD" id="cd04729">
    <property type="entry name" value="NanE"/>
    <property type="match status" value="1"/>
</dbReference>
<keyword evidence="9" id="KW-1185">Reference proteome</keyword>